<gene>
    <name evidence="2" type="ORF">JH146_0771</name>
</gene>
<name>A0A076LFK2_9EURY</name>
<dbReference type="PANTHER" id="PTHR35610">
    <property type="entry name" value="3-ISOPROPYLMALATE DEHYDRATASE-RELATED"/>
    <property type="match status" value="1"/>
</dbReference>
<dbReference type="KEGG" id="mjh:JH146_0771"/>
<dbReference type="InterPro" id="IPR019151">
    <property type="entry name" value="Proteasome_assmbl_chaperone_2"/>
</dbReference>
<dbReference type="SUPFAM" id="SSF159659">
    <property type="entry name" value="Cgl1923-like"/>
    <property type="match status" value="1"/>
</dbReference>
<dbReference type="Proteomes" id="UP000028781">
    <property type="component" value="Chromosome"/>
</dbReference>
<dbReference type="InterPro" id="IPR038389">
    <property type="entry name" value="PSMG2_sf"/>
</dbReference>
<keyword evidence="1" id="KW-0175">Coiled coil</keyword>
<dbReference type="NCBIfam" id="TIGR00161">
    <property type="entry name" value="proteasome assembly chaperone family protein"/>
    <property type="match status" value="1"/>
</dbReference>
<keyword evidence="3" id="KW-1185">Reference proteome</keyword>
<dbReference type="InterPro" id="IPR004425">
    <property type="entry name" value="MJ0106-like"/>
</dbReference>
<dbReference type="HOGENOM" id="CLU_075000_0_0_2"/>
<dbReference type="Pfam" id="PF09754">
    <property type="entry name" value="PAC2"/>
    <property type="match status" value="1"/>
</dbReference>
<dbReference type="OrthoDB" id="35908at2157"/>
<dbReference type="PANTHER" id="PTHR35610:SF8">
    <property type="entry name" value="3-ISOPROPYLMALATE DEHYDRATASE"/>
    <property type="match status" value="1"/>
</dbReference>
<reference evidence="2 3" key="1">
    <citation type="journal article" date="2015" name="Int. J. Syst. Evol. Microbiol.">
        <title>M ethanocaldococcus bathoardescens sp. nov., a hyperthermophilic methanogen isolated from a volcanically active deep-sea hydrothermal vent.</title>
        <authorList>
            <person name="Stewart L.C."/>
            <person name="Jung J.H."/>
            <person name="Kim Y.T."/>
            <person name="Kwon S.W."/>
            <person name="Park C.S."/>
            <person name="Holden J.F."/>
        </authorList>
    </citation>
    <scope>NUCLEOTIDE SEQUENCE [LARGE SCALE GENOMIC DNA]</scope>
    <source>
        <strain evidence="2 3">JH146</strain>
    </source>
</reference>
<sequence>MKFVEKAKIEFEQPIIVEAFPGTGLVGSIAAYQIIKELNLKYFGYFEIDGIAPLTTIEKGIPYPPVRAYANENLIILFSDVIIPPLKINGLAEFIVKTFSDKNPKLFVSLGGIVAGKSEKVFGIANREELIENLKNYVEIFDFGVVGGISGNLLIKCQDNGFDAIGLLAETVGVRPDPRGGANLLEVLNKMFDLNISVEGLIKEAEAIENKLKELAEQHLKMMSKSRKEYPMYI</sequence>
<accession>A0A076LFK2</accession>
<evidence type="ECO:0000256" key="1">
    <source>
        <dbReference type="SAM" id="Coils"/>
    </source>
</evidence>
<dbReference type="AlphaFoldDB" id="A0A076LFK2"/>
<proteinExistence type="predicted"/>
<protein>
    <recommendedName>
        <fullName evidence="4">3-isopropylmalate dehydratase</fullName>
    </recommendedName>
</protein>
<feature type="coiled-coil region" evidence="1">
    <location>
        <begin position="198"/>
        <end position="225"/>
    </location>
</feature>
<dbReference type="EMBL" id="CP009149">
    <property type="protein sequence ID" value="AIJ05617.1"/>
    <property type="molecule type" value="Genomic_DNA"/>
</dbReference>
<evidence type="ECO:0000313" key="2">
    <source>
        <dbReference type="EMBL" id="AIJ05617.1"/>
    </source>
</evidence>
<evidence type="ECO:0000313" key="3">
    <source>
        <dbReference type="Proteomes" id="UP000028781"/>
    </source>
</evidence>
<dbReference type="RefSeq" id="WP_048201780.1">
    <property type="nucleotide sequence ID" value="NZ_CP009149.1"/>
</dbReference>
<organism evidence="2 3">
    <name type="scientific">Methanocaldococcus bathoardescens</name>
    <dbReference type="NCBI Taxonomy" id="1301915"/>
    <lineage>
        <taxon>Archaea</taxon>
        <taxon>Methanobacteriati</taxon>
        <taxon>Methanobacteriota</taxon>
        <taxon>Methanomada group</taxon>
        <taxon>Methanococci</taxon>
        <taxon>Methanococcales</taxon>
        <taxon>Methanocaldococcaceae</taxon>
        <taxon>Methanocaldococcus</taxon>
    </lineage>
</organism>
<evidence type="ECO:0008006" key="4">
    <source>
        <dbReference type="Google" id="ProtNLM"/>
    </source>
</evidence>
<dbReference type="STRING" id="1301915.JH146_0771"/>
<dbReference type="Gene3D" id="3.40.50.10900">
    <property type="entry name" value="PAC-like subunit"/>
    <property type="match status" value="1"/>
</dbReference>
<dbReference type="GeneID" id="24891374"/>